<reference evidence="9" key="1">
    <citation type="submission" date="2016-11" db="EMBL/GenBank/DDBJ databases">
        <authorList>
            <person name="Shukria A."/>
            <person name="Stevens D.C."/>
        </authorList>
    </citation>
    <scope>NUCLEOTIDE SEQUENCE [LARGE SCALE GENOMIC DNA]</scope>
    <source>
        <strain evidence="9">Cbfe23</strain>
    </source>
</reference>
<evidence type="ECO:0000256" key="1">
    <source>
        <dbReference type="ARBA" id="ARBA00004442"/>
    </source>
</evidence>
<dbReference type="GO" id="GO:0009279">
    <property type="term" value="C:cell outer membrane"/>
    <property type="evidence" value="ECO:0007669"/>
    <property type="project" value="UniProtKB-SubCell"/>
</dbReference>
<evidence type="ECO:0000256" key="5">
    <source>
        <dbReference type="ARBA" id="ARBA00022692"/>
    </source>
</evidence>
<evidence type="ECO:0000256" key="6">
    <source>
        <dbReference type="ARBA" id="ARBA00023136"/>
    </source>
</evidence>
<keyword evidence="7" id="KW-0998">Cell outer membrane</keyword>
<dbReference type="PANTHER" id="PTHR30026">
    <property type="entry name" value="OUTER MEMBRANE PROTEIN TOLC"/>
    <property type="match status" value="1"/>
</dbReference>
<keyword evidence="4" id="KW-1134">Transmembrane beta strand</keyword>
<keyword evidence="6" id="KW-0472">Membrane</keyword>
<dbReference type="AlphaFoldDB" id="A0A1L9AX57"/>
<evidence type="ECO:0000313" key="8">
    <source>
        <dbReference type="EMBL" id="OJH34589.1"/>
    </source>
</evidence>
<dbReference type="InterPro" id="IPR003423">
    <property type="entry name" value="OMP_efflux"/>
</dbReference>
<dbReference type="EMBL" id="MPIN01000018">
    <property type="protein sequence ID" value="OJH34589.1"/>
    <property type="molecule type" value="Genomic_DNA"/>
</dbReference>
<evidence type="ECO:0000313" key="9">
    <source>
        <dbReference type="Proteomes" id="UP000182229"/>
    </source>
</evidence>
<evidence type="ECO:0000256" key="3">
    <source>
        <dbReference type="ARBA" id="ARBA00022448"/>
    </source>
</evidence>
<dbReference type="SUPFAM" id="SSF56954">
    <property type="entry name" value="Outer membrane efflux proteins (OEP)"/>
    <property type="match status" value="1"/>
</dbReference>
<dbReference type="RefSeq" id="WP_071904418.1">
    <property type="nucleotide sequence ID" value="NZ_MPIN01000018.1"/>
</dbReference>
<sequence length="442" mass="47848">MNALMLAAVLAAAPTPIQLEEARARSRENTQSLTALLQVAVAEQDVRIARSSLLPQVGLQVGATGVYAGPSRSYNVVPSPGGGYVNQPVDVPAASFLDYGVAVSIRQVIYDRSIWARLEQSGAQLESQRGQALEDRDASELEGIQRFFLLYRTQATIQVLQANVKRSEEQLERARAMFEAGRVGKAEELSAQVNLGNDRIAVVTQLSQLAGNQVQLATWLALPGAEEVAAVEPELLRQTPAPAIPLSQALEEARARRPLLVALREQLRASELQESIAHAGFLPQLSLSVDLQRGGPDADIVFLQPRLQNSVRGGIALSWDLFNGWATTAQQGRARAQSRVAELNLRQAERDLEGQVRQAHATLEAQIVATELAEANRKAAADALALASERFNAGVSSTLEVRDAQLKLTQAELTLLENRIDVEIARFALMRAMGTLNPGEAK</sequence>
<protein>
    <submittedName>
        <fullName evidence="8">Transporter</fullName>
    </submittedName>
</protein>
<comment type="similarity">
    <text evidence="2">Belongs to the outer membrane factor (OMF) (TC 1.B.17) family.</text>
</comment>
<dbReference type="Proteomes" id="UP000182229">
    <property type="component" value="Unassembled WGS sequence"/>
</dbReference>
<evidence type="ECO:0000256" key="7">
    <source>
        <dbReference type="ARBA" id="ARBA00023237"/>
    </source>
</evidence>
<dbReference type="Gene3D" id="1.20.1600.10">
    <property type="entry name" value="Outer membrane efflux proteins (OEP)"/>
    <property type="match status" value="1"/>
</dbReference>
<dbReference type="Pfam" id="PF02321">
    <property type="entry name" value="OEP"/>
    <property type="match status" value="2"/>
</dbReference>
<evidence type="ECO:0000256" key="4">
    <source>
        <dbReference type="ARBA" id="ARBA00022452"/>
    </source>
</evidence>
<dbReference type="PANTHER" id="PTHR30026:SF20">
    <property type="entry name" value="OUTER MEMBRANE PROTEIN TOLC"/>
    <property type="match status" value="1"/>
</dbReference>
<name>A0A1L9AX57_9BACT</name>
<dbReference type="GO" id="GO:0015562">
    <property type="term" value="F:efflux transmembrane transporter activity"/>
    <property type="evidence" value="ECO:0007669"/>
    <property type="project" value="InterPro"/>
</dbReference>
<comment type="caution">
    <text evidence="8">The sequence shown here is derived from an EMBL/GenBank/DDBJ whole genome shotgun (WGS) entry which is preliminary data.</text>
</comment>
<dbReference type="InterPro" id="IPR051906">
    <property type="entry name" value="TolC-like"/>
</dbReference>
<evidence type="ECO:0000256" key="2">
    <source>
        <dbReference type="ARBA" id="ARBA00007613"/>
    </source>
</evidence>
<accession>A0A1L9AX57</accession>
<dbReference type="GO" id="GO:1990281">
    <property type="term" value="C:efflux pump complex"/>
    <property type="evidence" value="ECO:0007669"/>
    <property type="project" value="TreeGrafter"/>
</dbReference>
<dbReference type="GO" id="GO:0015288">
    <property type="term" value="F:porin activity"/>
    <property type="evidence" value="ECO:0007669"/>
    <property type="project" value="TreeGrafter"/>
</dbReference>
<dbReference type="OrthoDB" id="9814637at2"/>
<organism evidence="8 9">
    <name type="scientific">Cystobacter ferrugineus</name>
    <dbReference type="NCBI Taxonomy" id="83449"/>
    <lineage>
        <taxon>Bacteria</taxon>
        <taxon>Pseudomonadati</taxon>
        <taxon>Myxococcota</taxon>
        <taxon>Myxococcia</taxon>
        <taxon>Myxococcales</taxon>
        <taxon>Cystobacterineae</taxon>
        <taxon>Archangiaceae</taxon>
        <taxon>Cystobacter</taxon>
    </lineage>
</organism>
<dbReference type="STRING" id="83449.BON30_43125"/>
<reference evidence="8 9" key="2">
    <citation type="submission" date="2016-12" db="EMBL/GenBank/DDBJ databases">
        <title>Draft Genome Sequence of Cystobacter ferrugineus Strain Cbfe23.</title>
        <authorList>
            <person name="Akbar S."/>
            <person name="Dowd S.E."/>
            <person name="Stevens D.C."/>
        </authorList>
    </citation>
    <scope>NUCLEOTIDE SEQUENCE [LARGE SCALE GENOMIC DNA]</scope>
    <source>
        <strain evidence="8 9">Cbfe23</strain>
    </source>
</reference>
<keyword evidence="5" id="KW-0812">Transmembrane</keyword>
<keyword evidence="9" id="KW-1185">Reference proteome</keyword>
<gene>
    <name evidence="8" type="ORF">BON30_43125</name>
</gene>
<proteinExistence type="inferred from homology"/>
<keyword evidence="3" id="KW-0813">Transport</keyword>
<comment type="subcellular location">
    <subcellularLocation>
        <location evidence="1">Cell outer membrane</location>
    </subcellularLocation>
</comment>